<dbReference type="Proteomes" id="UP001596472">
    <property type="component" value="Unassembled WGS sequence"/>
</dbReference>
<accession>A0ABW2L5G9</accession>
<reference evidence="2" key="1">
    <citation type="journal article" date="2019" name="Int. J. Syst. Evol. Microbiol.">
        <title>The Global Catalogue of Microorganisms (GCM) 10K type strain sequencing project: providing services to taxonomists for standard genome sequencing and annotation.</title>
        <authorList>
            <consortium name="The Broad Institute Genomics Platform"/>
            <consortium name="The Broad Institute Genome Sequencing Center for Infectious Disease"/>
            <person name="Wu L."/>
            <person name="Ma J."/>
        </authorList>
    </citation>
    <scope>NUCLEOTIDE SEQUENCE [LARGE SCALE GENOMIC DNA]</scope>
    <source>
        <strain evidence="2">CGMCC 4.1467</strain>
    </source>
</reference>
<sequence length="90" mass="10644">MSQAIVDPEELRRFAAELKRFNEDLRDRAGSLMSRFTALGDSWQDQEQEKFAGEFMQTMKGLKRFNEVAERHAPYLMRKAERIQQYLDQG</sequence>
<dbReference type="Pfam" id="PF06013">
    <property type="entry name" value="WXG100"/>
    <property type="match status" value="1"/>
</dbReference>
<dbReference type="Gene3D" id="1.10.287.850">
    <property type="entry name" value="HP0062-like domain"/>
    <property type="match status" value="1"/>
</dbReference>
<dbReference type="SUPFAM" id="SSF158414">
    <property type="entry name" value="HP0062-like"/>
    <property type="match status" value="1"/>
</dbReference>
<proteinExistence type="predicted"/>
<gene>
    <name evidence="1" type="ORF">ACFQY0_05055</name>
</gene>
<evidence type="ECO:0000313" key="1">
    <source>
        <dbReference type="EMBL" id="MFC7336538.1"/>
    </source>
</evidence>
<dbReference type="InterPro" id="IPR010310">
    <property type="entry name" value="T7SS_ESAT-6-like"/>
</dbReference>
<dbReference type="RefSeq" id="WP_379709862.1">
    <property type="nucleotide sequence ID" value="NZ_JBHTBS010000002.1"/>
</dbReference>
<organism evidence="1 2">
    <name type="scientific">Haloferula chungangensis</name>
    <dbReference type="NCBI Taxonomy" id="1048331"/>
    <lineage>
        <taxon>Bacteria</taxon>
        <taxon>Pseudomonadati</taxon>
        <taxon>Verrucomicrobiota</taxon>
        <taxon>Verrucomicrobiia</taxon>
        <taxon>Verrucomicrobiales</taxon>
        <taxon>Verrucomicrobiaceae</taxon>
        <taxon>Haloferula</taxon>
    </lineage>
</organism>
<evidence type="ECO:0000313" key="2">
    <source>
        <dbReference type="Proteomes" id="UP001596472"/>
    </source>
</evidence>
<keyword evidence="2" id="KW-1185">Reference proteome</keyword>
<protein>
    <submittedName>
        <fullName evidence="1">WXG100 family type VII secretion target</fullName>
    </submittedName>
</protein>
<comment type="caution">
    <text evidence="1">The sequence shown here is derived from an EMBL/GenBank/DDBJ whole genome shotgun (WGS) entry which is preliminary data.</text>
</comment>
<name>A0ABW2L5G9_9BACT</name>
<dbReference type="InterPro" id="IPR029013">
    <property type="entry name" value="HP0062-like_sf"/>
</dbReference>
<dbReference type="EMBL" id="JBHTBS010000002">
    <property type="protein sequence ID" value="MFC7336538.1"/>
    <property type="molecule type" value="Genomic_DNA"/>
</dbReference>